<dbReference type="EMBL" id="BART01040022">
    <property type="protein sequence ID" value="GAH25362.1"/>
    <property type="molecule type" value="Genomic_DNA"/>
</dbReference>
<feature type="transmembrane region" description="Helical" evidence="1">
    <location>
        <begin position="34"/>
        <end position="52"/>
    </location>
</feature>
<comment type="caution">
    <text evidence="2">The sequence shown here is derived from an EMBL/GenBank/DDBJ whole genome shotgun (WGS) entry which is preliminary data.</text>
</comment>
<name>X1DYI7_9ZZZZ</name>
<keyword evidence="1" id="KW-0812">Transmembrane</keyword>
<evidence type="ECO:0000313" key="2">
    <source>
        <dbReference type="EMBL" id="GAH25362.1"/>
    </source>
</evidence>
<accession>X1DYI7</accession>
<gene>
    <name evidence="2" type="ORF">S01H4_65418</name>
</gene>
<feature type="transmembrane region" description="Helical" evidence="1">
    <location>
        <begin position="7"/>
        <end position="28"/>
    </location>
</feature>
<evidence type="ECO:0000256" key="1">
    <source>
        <dbReference type="SAM" id="Phobius"/>
    </source>
</evidence>
<keyword evidence="1" id="KW-0472">Membrane</keyword>
<evidence type="ECO:0008006" key="3">
    <source>
        <dbReference type="Google" id="ProtNLM"/>
    </source>
</evidence>
<organism evidence="2">
    <name type="scientific">marine sediment metagenome</name>
    <dbReference type="NCBI Taxonomy" id="412755"/>
    <lineage>
        <taxon>unclassified sequences</taxon>
        <taxon>metagenomes</taxon>
        <taxon>ecological metagenomes</taxon>
    </lineage>
</organism>
<feature type="non-terminal residue" evidence="2">
    <location>
        <position position="1"/>
    </location>
</feature>
<feature type="non-terminal residue" evidence="2">
    <location>
        <position position="105"/>
    </location>
</feature>
<proteinExistence type="predicted"/>
<reference evidence="2" key="1">
    <citation type="journal article" date="2014" name="Front. Microbiol.">
        <title>High frequency of phylogenetically diverse reductive dehalogenase-homologous genes in deep subseafloor sedimentary metagenomes.</title>
        <authorList>
            <person name="Kawai M."/>
            <person name="Futagami T."/>
            <person name="Toyoda A."/>
            <person name="Takaki Y."/>
            <person name="Nishi S."/>
            <person name="Hori S."/>
            <person name="Arai W."/>
            <person name="Tsubouchi T."/>
            <person name="Morono Y."/>
            <person name="Uchiyama I."/>
            <person name="Ito T."/>
            <person name="Fujiyama A."/>
            <person name="Inagaki F."/>
            <person name="Takami H."/>
        </authorList>
    </citation>
    <scope>NUCLEOTIDE SEQUENCE</scope>
    <source>
        <strain evidence="2">Expedition CK06-06</strain>
    </source>
</reference>
<keyword evidence="1" id="KW-1133">Transmembrane helix</keyword>
<protein>
    <recommendedName>
        <fullName evidence="3">Metal-dependent hydrolase</fullName>
    </recommendedName>
</protein>
<dbReference type="AlphaFoldDB" id="X1DYI7"/>
<sequence length="105" mass="11897">RRERTLCIVAASLYDLDGLGIIFGPVAYWKYHHLLGHNLAAGLLVSTVLTYFSNQRLKAFCAYLSLFHIHMLMDYLGSGEDKQIPEAPPRKNMCLNMHPVYSGNK</sequence>